<feature type="transmembrane region" description="Helical" evidence="2">
    <location>
        <begin position="270"/>
        <end position="290"/>
    </location>
</feature>
<keyword evidence="2" id="KW-1133">Transmembrane helix</keyword>
<dbReference type="Pfam" id="PF07314">
    <property type="entry name" value="Lit"/>
    <property type="match status" value="1"/>
</dbReference>
<evidence type="ECO:0000313" key="4">
    <source>
        <dbReference type="Proteomes" id="UP000292685"/>
    </source>
</evidence>
<reference evidence="3 4" key="1">
    <citation type="submission" date="2019-02" db="EMBL/GenBank/DDBJ databases">
        <title>Sequencing the genomes of 1000 actinobacteria strains.</title>
        <authorList>
            <person name="Klenk H.-P."/>
        </authorList>
    </citation>
    <scope>NUCLEOTIDE SEQUENCE [LARGE SCALE GENOMIC DNA]</scope>
    <source>
        <strain evidence="3 4">DSM 17364</strain>
    </source>
</reference>
<gene>
    <name evidence="3" type="ORF">EV380_1668</name>
</gene>
<feature type="region of interest" description="Disordered" evidence="1">
    <location>
        <begin position="1"/>
        <end position="77"/>
    </location>
</feature>
<evidence type="ECO:0000256" key="1">
    <source>
        <dbReference type="SAM" id="MobiDB-lite"/>
    </source>
</evidence>
<feature type="transmembrane region" description="Helical" evidence="2">
    <location>
        <begin position="325"/>
        <end position="349"/>
    </location>
</feature>
<dbReference type="RefSeq" id="WP_130450624.1">
    <property type="nucleotide sequence ID" value="NZ_SHLA01000001.1"/>
</dbReference>
<feature type="transmembrane region" description="Helical" evidence="2">
    <location>
        <begin position="146"/>
        <end position="169"/>
    </location>
</feature>
<dbReference type="InterPro" id="IPR010178">
    <property type="entry name" value="Lit"/>
</dbReference>
<sequence length="368" mass="38791">MSEKAKSGNTSEAATEPIARPTGPRAEDAPKSTESTNTAALPLTESRRGRRSADSAQDATDTGERKTVGASAPAPADMLDAAAAEPRREAGSATKILRSAEAAAARATPEPVAVPAADPADSKRRGDAREAALRAKPLGPRIVQTLLAIVYPFLLLIGALKAVASPWFLWLEYHRPGFPADEYGWDTAQRLTYGSYGVDYLSNAAGAGFLGGLTAADGSPLMTESEVAHMADVKAVIATSFATGFVLLVAAVLMAGFLMKRYPGGVRRALFAGAVGTLVVAGALAALAVINWNAFFTGVHALFFADGTWTFQYSDTLLRLYPEQFWIDAGVAVGALVLLAVVVTLIATWPTRARRDRARFTLNGRRVA</sequence>
<comment type="caution">
    <text evidence="3">The sequence shown here is derived from an EMBL/GenBank/DDBJ whole genome shotgun (WGS) entry which is preliminary data.</text>
</comment>
<dbReference type="AlphaFoldDB" id="A0A4Q8ACY4"/>
<accession>A0A4Q8ACY4</accession>
<feature type="region of interest" description="Disordered" evidence="1">
    <location>
        <begin position="101"/>
        <end position="128"/>
    </location>
</feature>
<feature type="compositionally biased region" description="Low complexity" evidence="1">
    <location>
        <begin position="101"/>
        <end position="119"/>
    </location>
</feature>
<feature type="transmembrane region" description="Helical" evidence="2">
    <location>
        <begin position="235"/>
        <end position="258"/>
    </location>
</feature>
<keyword evidence="4" id="KW-1185">Reference proteome</keyword>
<keyword evidence="2" id="KW-0472">Membrane</keyword>
<dbReference type="Proteomes" id="UP000292685">
    <property type="component" value="Unassembled WGS sequence"/>
</dbReference>
<evidence type="ECO:0000313" key="3">
    <source>
        <dbReference type="EMBL" id="RZU62080.1"/>
    </source>
</evidence>
<organism evidence="3 4">
    <name type="scientific">Zhihengliuella halotolerans</name>
    <dbReference type="NCBI Taxonomy" id="370736"/>
    <lineage>
        <taxon>Bacteria</taxon>
        <taxon>Bacillati</taxon>
        <taxon>Actinomycetota</taxon>
        <taxon>Actinomycetes</taxon>
        <taxon>Micrococcales</taxon>
        <taxon>Micrococcaceae</taxon>
        <taxon>Zhihengliuella</taxon>
    </lineage>
</organism>
<dbReference type="EMBL" id="SHLA01000001">
    <property type="protein sequence ID" value="RZU62080.1"/>
    <property type="molecule type" value="Genomic_DNA"/>
</dbReference>
<keyword evidence="2" id="KW-0812">Transmembrane</keyword>
<protein>
    <submittedName>
        <fullName evidence="3">Integral membrane protein (TIGR01906 family)</fullName>
    </submittedName>
</protein>
<dbReference type="OrthoDB" id="4804608at2"/>
<name>A0A4Q8ACY4_9MICC</name>
<proteinExistence type="predicted"/>
<evidence type="ECO:0000256" key="2">
    <source>
        <dbReference type="SAM" id="Phobius"/>
    </source>
</evidence>